<dbReference type="EMBL" id="MU251551">
    <property type="protein sequence ID" value="KAG9232382.1"/>
    <property type="molecule type" value="Genomic_DNA"/>
</dbReference>
<evidence type="ECO:0000313" key="2">
    <source>
        <dbReference type="EMBL" id="KAG9232382.1"/>
    </source>
</evidence>
<dbReference type="InterPro" id="IPR026893">
    <property type="entry name" value="Tyr/Ser_Pase_IphP-type"/>
</dbReference>
<dbReference type="InterPro" id="IPR000387">
    <property type="entry name" value="Tyr_Pase_dom"/>
</dbReference>
<evidence type="ECO:0000313" key="3">
    <source>
        <dbReference type="Proteomes" id="UP000824998"/>
    </source>
</evidence>
<dbReference type="PROSITE" id="PS50056">
    <property type="entry name" value="TYR_PHOSPHATASE_2"/>
    <property type="match status" value="1"/>
</dbReference>
<reference evidence="2" key="1">
    <citation type="journal article" date="2021" name="IMA Fungus">
        <title>Genomic characterization of three marine fungi, including Emericellopsis atlantica sp. nov. with signatures of a generalist lifestyle and marine biomass degradation.</title>
        <authorList>
            <person name="Hagestad O.C."/>
            <person name="Hou L."/>
            <person name="Andersen J.H."/>
            <person name="Hansen E.H."/>
            <person name="Altermark B."/>
            <person name="Li C."/>
            <person name="Kuhnert E."/>
            <person name="Cox R.J."/>
            <person name="Crous P.W."/>
            <person name="Spatafora J.W."/>
            <person name="Lail K."/>
            <person name="Amirebrahimi M."/>
            <person name="Lipzen A."/>
            <person name="Pangilinan J."/>
            <person name="Andreopoulos W."/>
            <person name="Hayes R.D."/>
            <person name="Ng V."/>
            <person name="Grigoriev I.V."/>
            <person name="Jackson S.A."/>
            <person name="Sutton T.D.S."/>
            <person name="Dobson A.D.W."/>
            <person name="Rama T."/>
        </authorList>
    </citation>
    <scope>NUCLEOTIDE SEQUENCE</scope>
    <source>
        <strain evidence="2">TRa018bII</strain>
    </source>
</reference>
<dbReference type="PROSITE" id="PS00383">
    <property type="entry name" value="TYR_PHOSPHATASE_1"/>
    <property type="match status" value="1"/>
</dbReference>
<comment type="caution">
    <text evidence="2">The sequence shown here is derived from an EMBL/GenBank/DDBJ whole genome shotgun (WGS) entry which is preliminary data.</text>
</comment>
<dbReference type="PANTHER" id="PTHR31126:SF1">
    <property type="entry name" value="TYROSINE SPECIFIC PROTEIN PHOSPHATASES DOMAIN-CONTAINING PROTEIN"/>
    <property type="match status" value="1"/>
</dbReference>
<dbReference type="AlphaFoldDB" id="A0A9P7YFP5"/>
<dbReference type="Gene3D" id="3.90.190.10">
    <property type="entry name" value="Protein tyrosine phosphatase superfamily"/>
    <property type="match status" value="1"/>
</dbReference>
<dbReference type="SUPFAM" id="SSF52799">
    <property type="entry name" value="(Phosphotyrosine protein) phosphatases II"/>
    <property type="match status" value="1"/>
</dbReference>
<gene>
    <name evidence="2" type="ORF">BJ875DRAFT_81106</name>
</gene>
<dbReference type="Proteomes" id="UP000824998">
    <property type="component" value="Unassembled WGS sequence"/>
</dbReference>
<proteinExistence type="predicted"/>
<dbReference type="GO" id="GO:0004721">
    <property type="term" value="F:phosphoprotein phosphatase activity"/>
    <property type="evidence" value="ECO:0007669"/>
    <property type="project" value="InterPro"/>
</dbReference>
<dbReference type="OrthoDB" id="449382at2759"/>
<dbReference type="PANTHER" id="PTHR31126">
    <property type="entry name" value="TYROSINE-PROTEIN PHOSPHATASE"/>
    <property type="match status" value="1"/>
</dbReference>
<accession>A0A9P7YFP5</accession>
<name>A0A9P7YFP5_9HELO</name>
<dbReference type="InterPro" id="IPR029021">
    <property type="entry name" value="Prot-tyrosine_phosphatase-like"/>
</dbReference>
<dbReference type="InterPro" id="IPR016130">
    <property type="entry name" value="Tyr_Pase_AS"/>
</dbReference>
<protein>
    <submittedName>
        <fullName evidence="2">Tyrosine-protein phosphatase</fullName>
    </submittedName>
</protein>
<sequence>MSQPVTLRESQPPFIQIDGLCNFRDIGDLPTTFPSLLTRSNVLYRGPDLGQITSEGEQQLRDLGIAVIFDIRSTPQIDRAGGVQEIEGIKRIWCPVFEDGEYTPEKAGLRYQQYSSEGTEGIVAAFEEILIHGAKPTFRPLLLYLASLPPPSSPAKAPAVMVHCTTGNNRSGVFIGILLAILGVSRNLIAVEYALSQDGLLASRDKAVERLMKNSKFVQAVGTGEQGRQRAERMLGAREESMSAMLEMVEDKWGSVERYLKEECGLGIEVVERVREVLRIEGQEGDSWVKI</sequence>
<organism evidence="2 3">
    <name type="scientific">Amylocarpus encephaloides</name>
    <dbReference type="NCBI Taxonomy" id="45428"/>
    <lineage>
        <taxon>Eukaryota</taxon>
        <taxon>Fungi</taxon>
        <taxon>Dikarya</taxon>
        <taxon>Ascomycota</taxon>
        <taxon>Pezizomycotina</taxon>
        <taxon>Leotiomycetes</taxon>
        <taxon>Helotiales</taxon>
        <taxon>Helotiales incertae sedis</taxon>
        <taxon>Amylocarpus</taxon>
    </lineage>
</organism>
<feature type="domain" description="Tyrosine specific protein phosphatases" evidence="1">
    <location>
        <begin position="139"/>
        <end position="208"/>
    </location>
</feature>
<dbReference type="Pfam" id="PF13350">
    <property type="entry name" value="Y_phosphatase3"/>
    <property type="match status" value="1"/>
</dbReference>
<keyword evidence="3" id="KW-1185">Reference proteome</keyword>
<evidence type="ECO:0000259" key="1">
    <source>
        <dbReference type="PROSITE" id="PS50056"/>
    </source>
</evidence>